<keyword evidence="8" id="KW-0732">Signal</keyword>
<evidence type="ECO:0000256" key="2">
    <source>
        <dbReference type="ARBA" id="ARBA00001947"/>
    </source>
</evidence>
<accession>A0ABP7UJ57</accession>
<comment type="subcellular location">
    <subcellularLocation>
        <location evidence="3">Periplasm</location>
    </subcellularLocation>
</comment>
<dbReference type="NCBIfam" id="NF012229">
    <property type="entry name" value="bla_class_B_core"/>
    <property type="match status" value="1"/>
</dbReference>
<keyword evidence="11" id="KW-0862">Zinc</keyword>
<keyword evidence="12" id="KW-0046">Antibiotic resistance</keyword>
<keyword evidence="15" id="KW-1185">Reference proteome</keyword>
<evidence type="ECO:0000256" key="4">
    <source>
        <dbReference type="ARBA" id="ARBA00005250"/>
    </source>
</evidence>
<dbReference type="InterPro" id="IPR036866">
    <property type="entry name" value="RibonucZ/Hydroxyglut_hydro"/>
</dbReference>
<dbReference type="EC" id="3.5.2.6" evidence="6"/>
<comment type="catalytic activity">
    <reaction evidence="1">
        <text>a beta-lactam + H2O = a substituted beta-amino acid</text>
        <dbReference type="Rhea" id="RHEA:20401"/>
        <dbReference type="ChEBI" id="CHEBI:15377"/>
        <dbReference type="ChEBI" id="CHEBI:35627"/>
        <dbReference type="ChEBI" id="CHEBI:140347"/>
        <dbReference type="EC" id="3.5.2.6"/>
    </reaction>
</comment>
<dbReference type="NCBIfam" id="NF033088">
    <property type="entry name" value="bla_subclass_B1"/>
    <property type="match status" value="1"/>
</dbReference>
<keyword evidence="9" id="KW-0574">Periplasm</keyword>
<evidence type="ECO:0000313" key="15">
    <source>
        <dbReference type="Proteomes" id="UP001500426"/>
    </source>
</evidence>
<dbReference type="PANTHER" id="PTHR42951:SF4">
    <property type="entry name" value="ACYL-COENZYME A THIOESTERASE MBLAC2"/>
    <property type="match status" value="1"/>
</dbReference>
<dbReference type="SMART" id="SM00849">
    <property type="entry name" value="Lactamase_B"/>
    <property type="match status" value="1"/>
</dbReference>
<dbReference type="NCBIfam" id="NF012146">
    <property type="entry name" value="blaB-IND-MUS"/>
    <property type="match status" value="1"/>
</dbReference>
<organism evidence="14 15">
    <name type="scientific">Flavobacterium chungnamense</name>
    <dbReference type="NCBI Taxonomy" id="706182"/>
    <lineage>
        <taxon>Bacteria</taxon>
        <taxon>Pseudomonadati</taxon>
        <taxon>Bacteroidota</taxon>
        <taxon>Flavobacteriia</taxon>
        <taxon>Flavobacteriales</taxon>
        <taxon>Flavobacteriaceae</taxon>
        <taxon>Flavobacterium</taxon>
    </lineage>
</organism>
<name>A0ABP7UJ57_9FLAO</name>
<feature type="domain" description="Metallo-beta-lactamase" evidence="13">
    <location>
        <begin position="48"/>
        <end position="218"/>
    </location>
</feature>
<evidence type="ECO:0000256" key="5">
    <source>
        <dbReference type="ARBA" id="ARBA00011245"/>
    </source>
</evidence>
<keyword evidence="7" id="KW-0479">Metal-binding</keyword>
<comment type="similarity">
    <text evidence="4">Belongs to the metallo-beta-lactamase superfamily. Class-B beta-lactamase family.</text>
</comment>
<dbReference type="PANTHER" id="PTHR42951">
    <property type="entry name" value="METALLO-BETA-LACTAMASE DOMAIN-CONTAINING"/>
    <property type="match status" value="1"/>
</dbReference>
<evidence type="ECO:0000313" key="14">
    <source>
        <dbReference type="EMBL" id="GAA4044652.1"/>
    </source>
</evidence>
<keyword evidence="10" id="KW-0378">Hydrolase</keyword>
<dbReference type="SUPFAM" id="SSF56281">
    <property type="entry name" value="Metallo-hydrolase/oxidoreductase"/>
    <property type="match status" value="1"/>
</dbReference>
<dbReference type="InterPro" id="IPR058199">
    <property type="entry name" value="BlaB//VIM/IMP-1"/>
</dbReference>
<gene>
    <name evidence="14" type="primary">bla2</name>
    <name evidence="14" type="ORF">GCM10022388_07400</name>
</gene>
<dbReference type="Pfam" id="PF00753">
    <property type="entry name" value="Lactamase_B"/>
    <property type="match status" value="1"/>
</dbReference>
<evidence type="ECO:0000256" key="6">
    <source>
        <dbReference type="ARBA" id="ARBA00012865"/>
    </source>
</evidence>
<evidence type="ECO:0000256" key="3">
    <source>
        <dbReference type="ARBA" id="ARBA00004418"/>
    </source>
</evidence>
<dbReference type="RefSeq" id="WP_345090859.1">
    <property type="nucleotide sequence ID" value="NZ_BAABCS010000005.1"/>
</dbReference>
<evidence type="ECO:0000256" key="10">
    <source>
        <dbReference type="ARBA" id="ARBA00022801"/>
    </source>
</evidence>
<evidence type="ECO:0000259" key="13">
    <source>
        <dbReference type="SMART" id="SM00849"/>
    </source>
</evidence>
<dbReference type="InterPro" id="IPR050855">
    <property type="entry name" value="NDM-1-like"/>
</dbReference>
<evidence type="ECO:0000256" key="1">
    <source>
        <dbReference type="ARBA" id="ARBA00001526"/>
    </source>
</evidence>
<evidence type="ECO:0000256" key="7">
    <source>
        <dbReference type="ARBA" id="ARBA00022723"/>
    </source>
</evidence>
<comment type="caution">
    <text evidence="14">The sequence shown here is derived from an EMBL/GenBank/DDBJ whole genome shotgun (WGS) entry which is preliminary data.</text>
</comment>
<evidence type="ECO:0000256" key="8">
    <source>
        <dbReference type="ARBA" id="ARBA00022729"/>
    </source>
</evidence>
<reference evidence="15" key="1">
    <citation type="journal article" date="2019" name="Int. J. Syst. Evol. Microbiol.">
        <title>The Global Catalogue of Microorganisms (GCM) 10K type strain sequencing project: providing services to taxonomists for standard genome sequencing and annotation.</title>
        <authorList>
            <consortium name="The Broad Institute Genomics Platform"/>
            <consortium name="The Broad Institute Genome Sequencing Center for Infectious Disease"/>
            <person name="Wu L."/>
            <person name="Ma J."/>
        </authorList>
    </citation>
    <scope>NUCLEOTIDE SEQUENCE [LARGE SCALE GENOMIC DNA]</scope>
    <source>
        <strain evidence="15">JCM 17068</strain>
    </source>
</reference>
<comment type="subunit">
    <text evidence="5">Monomer.</text>
</comment>
<comment type="cofactor">
    <cofactor evidence="2">
        <name>Zn(2+)</name>
        <dbReference type="ChEBI" id="CHEBI:29105"/>
    </cofactor>
</comment>
<dbReference type="InterPro" id="IPR001279">
    <property type="entry name" value="Metallo-B-lactamas"/>
</dbReference>
<dbReference type="Gene3D" id="3.60.15.10">
    <property type="entry name" value="Ribonuclease Z/Hydroxyacylglutathione hydrolase-like"/>
    <property type="match status" value="1"/>
</dbReference>
<evidence type="ECO:0000256" key="11">
    <source>
        <dbReference type="ARBA" id="ARBA00022833"/>
    </source>
</evidence>
<evidence type="ECO:0000256" key="12">
    <source>
        <dbReference type="ARBA" id="ARBA00023251"/>
    </source>
</evidence>
<evidence type="ECO:0000256" key="9">
    <source>
        <dbReference type="ARBA" id="ARBA00022764"/>
    </source>
</evidence>
<sequence>MKKYAIIVFVLFTVFVFGQHKSALKITKLTGDFYVYETYKFYKNKPISANGIYLVTNEGVVMFDSPWDTTQALPLLDSIRKKHNKEVVMCIATHSHDDRTGSLGIYNQKGIKTFSTKQTDEICKINVEERASNLFEKDTFFKLGQYSFKTFYPGKGHTPDNIVIWFENEQILYGGCFVKSSQAKDLGNLSDANVLEWEKSINKVIQLFPKPKYIITGHQRWKSKKSLKHTLKLIENDIKESIQQIVSHT</sequence>
<dbReference type="EMBL" id="BAABCS010000005">
    <property type="protein sequence ID" value="GAA4044652.1"/>
    <property type="molecule type" value="Genomic_DNA"/>
</dbReference>
<proteinExistence type="inferred from homology"/>
<dbReference type="Proteomes" id="UP001500426">
    <property type="component" value="Unassembled WGS sequence"/>
</dbReference>
<protein>
    <recommendedName>
        <fullName evidence="6">beta-lactamase</fullName>
        <ecNumber evidence="6">3.5.2.6</ecNumber>
    </recommendedName>
</protein>